<dbReference type="Proteomes" id="UP000296706">
    <property type="component" value="Chromosome"/>
</dbReference>
<dbReference type="GO" id="GO:0005886">
    <property type="term" value="C:plasma membrane"/>
    <property type="evidence" value="ECO:0007669"/>
    <property type="project" value="UniProtKB-SubCell"/>
</dbReference>
<evidence type="ECO:0000256" key="4">
    <source>
        <dbReference type="ARBA" id="ARBA00022692"/>
    </source>
</evidence>
<reference evidence="8 9" key="1">
    <citation type="journal article" date="2019" name="Nat. Commun.">
        <title>A new type of DNA phosphorothioation-based antiviral system in archaea.</title>
        <authorList>
            <person name="Xiong L."/>
            <person name="Liu S."/>
            <person name="Chen S."/>
            <person name="Xiao Y."/>
            <person name="Zhu B."/>
            <person name="Gao Y."/>
            <person name="Zhang Y."/>
            <person name="Chen B."/>
            <person name="Luo J."/>
            <person name="Deng Z."/>
            <person name="Chen X."/>
            <person name="Wang L."/>
            <person name="Chen S."/>
        </authorList>
    </citation>
    <scope>NUCLEOTIDE SEQUENCE [LARGE SCALE GENOMIC DNA]</scope>
    <source>
        <strain evidence="8 9">CBA1105</strain>
    </source>
</reference>
<keyword evidence="4 7" id="KW-0812">Transmembrane</keyword>
<dbReference type="InterPro" id="IPR022791">
    <property type="entry name" value="L-PG_synthase/AglD"/>
</dbReference>
<evidence type="ECO:0000313" key="9">
    <source>
        <dbReference type="Proteomes" id="UP000296706"/>
    </source>
</evidence>
<keyword evidence="3" id="KW-1003">Cell membrane</keyword>
<evidence type="ECO:0000256" key="6">
    <source>
        <dbReference type="ARBA" id="ARBA00023136"/>
    </source>
</evidence>
<name>A0A4D6HE38_9EURY</name>
<dbReference type="STRING" id="1457250.GCA_000755225_01179"/>
<dbReference type="EMBL" id="CP031310">
    <property type="protein sequence ID" value="QCC51302.1"/>
    <property type="molecule type" value="Genomic_DNA"/>
</dbReference>
<evidence type="ECO:0000256" key="5">
    <source>
        <dbReference type="ARBA" id="ARBA00022989"/>
    </source>
</evidence>
<sequence>MSDLRGRLLWLLRYGIGFVALGWLVWQADWGIILERLSGMAPAAVAVVLGASVLGTVAQFWNWHVLLNRLQPTPFRAAAGVMLTVRFVNHLTPSQAVGKSLAPAVLRQYTGYSWGTVVAVATLHTALFALLYGIVAFAGLAAFATELSVGLLLVIAASAGLYLVVGPLLLVAGARLGGAATLADGLRRRTPIDRLPYAEVVLTTMVDALPDIGAETAETLSKLRRDPIAVGGYVLGWSVALLAMPALRVWLLLSAAGVEFTPLYLLPLALVTAYAVTLLPITPGGIGVAEASATLVLAALGVPAAIAGPTILIDRFLGTYLPAVIGWYPTMRLGLPWESTE</sequence>
<comment type="subcellular location">
    <subcellularLocation>
        <location evidence="1">Cell membrane</location>
        <topology evidence="1">Multi-pass membrane protein</topology>
    </subcellularLocation>
</comment>
<dbReference type="RefSeq" id="WP_049995089.1">
    <property type="nucleotide sequence ID" value="NZ_CP031310.1"/>
</dbReference>
<dbReference type="OrthoDB" id="242348at2157"/>
<dbReference type="NCBIfam" id="TIGR00374">
    <property type="entry name" value="flippase-like domain"/>
    <property type="match status" value="1"/>
</dbReference>
<evidence type="ECO:0000313" key="8">
    <source>
        <dbReference type="EMBL" id="QCC51302.1"/>
    </source>
</evidence>
<comment type="similarity">
    <text evidence="2">Belongs to the UPF0104 family.</text>
</comment>
<feature type="transmembrane region" description="Helical" evidence="7">
    <location>
        <begin position="149"/>
        <end position="172"/>
    </location>
</feature>
<feature type="transmembrane region" description="Helical" evidence="7">
    <location>
        <begin position="263"/>
        <end position="281"/>
    </location>
</feature>
<accession>A0A4D6HE38</accession>
<protein>
    <submittedName>
        <fullName evidence="8">TIGR00374 family protein</fullName>
    </submittedName>
</protein>
<dbReference type="PANTHER" id="PTHR39087">
    <property type="entry name" value="UPF0104 MEMBRANE PROTEIN MJ1595"/>
    <property type="match status" value="1"/>
</dbReference>
<dbReference type="GeneID" id="39847920"/>
<evidence type="ECO:0000256" key="1">
    <source>
        <dbReference type="ARBA" id="ARBA00004651"/>
    </source>
</evidence>
<evidence type="ECO:0000256" key="7">
    <source>
        <dbReference type="SAM" id="Phobius"/>
    </source>
</evidence>
<proteinExistence type="inferred from homology"/>
<dbReference type="PANTHER" id="PTHR39087:SF2">
    <property type="entry name" value="UPF0104 MEMBRANE PROTEIN MJ1595"/>
    <property type="match status" value="1"/>
</dbReference>
<keyword evidence="6 7" id="KW-0472">Membrane</keyword>
<feature type="transmembrane region" description="Helical" evidence="7">
    <location>
        <begin position="39"/>
        <end position="61"/>
    </location>
</feature>
<organism evidence="8 9">
    <name type="scientific">Halapricum salinum</name>
    <dbReference type="NCBI Taxonomy" id="1457250"/>
    <lineage>
        <taxon>Archaea</taxon>
        <taxon>Methanobacteriati</taxon>
        <taxon>Methanobacteriota</taxon>
        <taxon>Stenosarchaea group</taxon>
        <taxon>Halobacteria</taxon>
        <taxon>Halobacteriales</taxon>
        <taxon>Haloarculaceae</taxon>
        <taxon>Halapricum</taxon>
    </lineage>
</organism>
<feature type="transmembrane region" description="Helical" evidence="7">
    <location>
        <begin position="117"/>
        <end position="143"/>
    </location>
</feature>
<gene>
    <name evidence="8" type="ORF">DV733_08615</name>
</gene>
<evidence type="ECO:0000256" key="3">
    <source>
        <dbReference type="ARBA" id="ARBA00022475"/>
    </source>
</evidence>
<dbReference type="KEGG" id="hsn:DV733_08615"/>
<keyword evidence="9" id="KW-1185">Reference proteome</keyword>
<dbReference type="Pfam" id="PF03706">
    <property type="entry name" value="LPG_synthase_TM"/>
    <property type="match status" value="1"/>
</dbReference>
<dbReference type="AlphaFoldDB" id="A0A4D6HE38"/>
<keyword evidence="5 7" id="KW-1133">Transmembrane helix</keyword>
<evidence type="ECO:0000256" key="2">
    <source>
        <dbReference type="ARBA" id="ARBA00011061"/>
    </source>
</evidence>
<feature type="transmembrane region" description="Helical" evidence="7">
    <location>
        <begin position="230"/>
        <end position="251"/>
    </location>
</feature>
<feature type="transmembrane region" description="Helical" evidence="7">
    <location>
        <begin position="12"/>
        <end position="33"/>
    </location>
</feature>
<feature type="transmembrane region" description="Helical" evidence="7">
    <location>
        <begin position="293"/>
        <end position="313"/>
    </location>
</feature>